<dbReference type="AlphaFoldDB" id="A0A2V4P9M3"/>
<dbReference type="Proteomes" id="UP000248039">
    <property type="component" value="Unassembled WGS sequence"/>
</dbReference>
<evidence type="ECO:0000256" key="13">
    <source>
        <dbReference type="SAM" id="MobiDB-lite"/>
    </source>
</evidence>
<dbReference type="Pfam" id="PF01433">
    <property type="entry name" value="Peptidase_M1"/>
    <property type="match status" value="1"/>
</dbReference>
<keyword evidence="7" id="KW-0479">Metal-binding</keyword>
<evidence type="ECO:0000256" key="10">
    <source>
        <dbReference type="ARBA" id="ARBA00023049"/>
    </source>
</evidence>
<feature type="region of interest" description="Disordered" evidence="13">
    <location>
        <begin position="23"/>
        <end position="42"/>
    </location>
</feature>
<proteinExistence type="inferred from homology"/>
<dbReference type="EMBL" id="PYBW01000012">
    <property type="protein sequence ID" value="PYC87622.1"/>
    <property type="molecule type" value="Genomic_DNA"/>
</dbReference>
<dbReference type="InterPro" id="IPR042097">
    <property type="entry name" value="Aminopeptidase_N-like_N_sf"/>
</dbReference>
<evidence type="ECO:0000313" key="18">
    <source>
        <dbReference type="Proteomes" id="UP000248039"/>
    </source>
</evidence>
<dbReference type="InterPro" id="IPR045357">
    <property type="entry name" value="Aminopeptidase_N-like_N"/>
</dbReference>
<comment type="catalytic activity">
    <reaction evidence="1">
        <text>Release of an N-terminal amino acid, Xaa-|-Yaa- from a peptide, amide or arylamide. Xaa is preferably Ala, but may be most amino acids including Pro (slow action). When a terminal hydrophobic residue is followed by a prolyl residue, the two may be released as an intact Xaa-Pro dipeptide.</text>
        <dbReference type="EC" id="3.4.11.2"/>
    </reaction>
</comment>
<dbReference type="GO" id="GO:0006508">
    <property type="term" value="P:proteolysis"/>
    <property type="evidence" value="ECO:0007669"/>
    <property type="project" value="UniProtKB-KW"/>
</dbReference>
<dbReference type="GO" id="GO:0008270">
    <property type="term" value="F:zinc ion binding"/>
    <property type="evidence" value="ECO:0007669"/>
    <property type="project" value="InterPro"/>
</dbReference>
<gene>
    <name evidence="17" type="ORF">C7C46_03635</name>
</gene>
<organism evidence="17 18">
    <name type="scientific">Streptomyces tateyamensis</name>
    <dbReference type="NCBI Taxonomy" id="565073"/>
    <lineage>
        <taxon>Bacteria</taxon>
        <taxon>Bacillati</taxon>
        <taxon>Actinomycetota</taxon>
        <taxon>Actinomycetes</taxon>
        <taxon>Kitasatosporales</taxon>
        <taxon>Streptomycetaceae</taxon>
        <taxon>Streptomyces</taxon>
    </lineage>
</organism>
<dbReference type="Gene3D" id="2.60.40.1730">
    <property type="entry name" value="tricorn interacting facor f3 domain"/>
    <property type="match status" value="1"/>
</dbReference>
<comment type="cofactor">
    <cofactor evidence="2">
        <name>Zn(2+)</name>
        <dbReference type="ChEBI" id="CHEBI:29105"/>
    </cofactor>
</comment>
<accession>A0A2V4P9M3</accession>
<evidence type="ECO:0000256" key="1">
    <source>
        <dbReference type="ARBA" id="ARBA00000098"/>
    </source>
</evidence>
<dbReference type="GO" id="GO:0008237">
    <property type="term" value="F:metallopeptidase activity"/>
    <property type="evidence" value="ECO:0007669"/>
    <property type="project" value="UniProtKB-KW"/>
</dbReference>
<evidence type="ECO:0000256" key="5">
    <source>
        <dbReference type="ARBA" id="ARBA00015611"/>
    </source>
</evidence>
<dbReference type="PRINTS" id="PR00756">
    <property type="entry name" value="ALADIPTASE"/>
</dbReference>
<evidence type="ECO:0000259" key="16">
    <source>
        <dbReference type="Pfam" id="PF17900"/>
    </source>
</evidence>
<feature type="signal peptide" evidence="14">
    <location>
        <begin position="1"/>
        <end position="23"/>
    </location>
</feature>
<evidence type="ECO:0000256" key="9">
    <source>
        <dbReference type="ARBA" id="ARBA00022833"/>
    </source>
</evidence>
<dbReference type="Gene3D" id="1.10.390.10">
    <property type="entry name" value="Neutral Protease Domain 2"/>
    <property type="match status" value="1"/>
</dbReference>
<dbReference type="CDD" id="cd09603">
    <property type="entry name" value="M1_APN_like"/>
    <property type="match status" value="1"/>
</dbReference>
<evidence type="ECO:0000256" key="14">
    <source>
        <dbReference type="SAM" id="SignalP"/>
    </source>
</evidence>
<comment type="similarity">
    <text evidence="3">Belongs to the peptidase M1 family.</text>
</comment>
<feature type="domain" description="Aminopeptidase N-like N-terminal" evidence="16">
    <location>
        <begin position="55"/>
        <end position="224"/>
    </location>
</feature>
<feature type="domain" description="Peptidase M1 membrane alanine aminopeptidase" evidence="15">
    <location>
        <begin position="298"/>
        <end position="460"/>
    </location>
</feature>
<evidence type="ECO:0000256" key="6">
    <source>
        <dbReference type="ARBA" id="ARBA00022670"/>
    </source>
</evidence>
<evidence type="ECO:0000256" key="11">
    <source>
        <dbReference type="ARBA" id="ARBA00029811"/>
    </source>
</evidence>
<dbReference type="RefSeq" id="WP_110665594.1">
    <property type="nucleotide sequence ID" value="NZ_PYBW01000012.1"/>
</dbReference>
<dbReference type="InterPro" id="IPR014782">
    <property type="entry name" value="Peptidase_M1_dom"/>
</dbReference>
<dbReference type="PANTHER" id="PTHR11533:SF297">
    <property type="entry name" value="AMINOPEPTIDASE N"/>
    <property type="match status" value="1"/>
</dbReference>
<evidence type="ECO:0000256" key="4">
    <source>
        <dbReference type="ARBA" id="ARBA00012564"/>
    </source>
</evidence>
<dbReference type="OrthoDB" id="100605at2"/>
<protein>
    <recommendedName>
        <fullName evidence="5">Aminopeptidase N</fullName>
        <ecNumber evidence="4">3.4.11.2</ecNumber>
    </recommendedName>
    <alternativeName>
        <fullName evidence="11">Alanine aminopeptidase</fullName>
    </alternativeName>
    <alternativeName>
        <fullName evidence="12">Lysyl aminopeptidase</fullName>
    </alternativeName>
</protein>
<sequence>MRSKLLVSAATAATLLLAVPAAAATPNPGATPTPGAPGAGDPYYPSYGDGGYRVTHYDLRLKYQPATDQLEGTATLLATATQDLSSFDLDLALNVSEVLVNGHPAKFTVGDVHKLAVTPQQPLARGSRATVVVRYAGVPSTVSTYGFDAWLRTPDGAVIADEPEAAWWWFPSNDHPTDKATFDISVLVPDGTQVISNGVLTSQSSKLGWTRYEWRQNKPEATYLATLAIGKYDISTGTSPSGIPVLNAYSPDLGDNADSARASVERTGELVDWLAGYFGPYPFDSVGGYVPNVPTHYALETQGRVFYSPAQFAHGANPSVVVHELAHQWYGDSVSLQRWSDIWLNEGFATYAQWLWSEHEGEGTAQQLADYVYSSHPAEDAFWSVKPGDPGADNQFDAAVYDRGALAIQVLRTTIGDEAFFKLLKAWPAEHRYGNGTIAQFQALAEQLSGKQLDGVFQTWLYTPSKPVLPAAGVKAQAAPAEPRSWQQIKSAQQH</sequence>
<dbReference type="InterPro" id="IPR027268">
    <property type="entry name" value="Peptidase_M4/M1_CTD_sf"/>
</dbReference>
<evidence type="ECO:0000256" key="8">
    <source>
        <dbReference type="ARBA" id="ARBA00022801"/>
    </source>
</evidence>
<dbReference type="InterPro" id="IPR001930">
    <property type="entry name" value="Peptidase_M1"/>
</dbReference>
<comment type="caution">
    <text evidence="17">The sequence shown here is derived from an EMBL/GenBank/DDBJ whole genome shotgun (WGS) entry which is preliminary data.</text>
</comment>
<evidence type="ECO:0000313" key="17">
    <source>
        <dbReference type="EMBL" id="PYC87622.1"/>
    </source>
</evidence>
<dbReference type="InterPro" id="IPR050344">
    <property type="entry name" value="Peptidase_M1_aminopeptidases"/>
</dbReference>
<keyword evidence="9" id="KW-0862">Zinc</keyword>
<dbReference type="GO" id="GO:0016285">
    <property type="term" value="F:alanyl aminopeptidase activity"/>
    <property type="evidence" value="ECO:0007669"/>
    <property type="project" value="UniProtKB-EC"/>
</dbReference>
<evidence type="ECO:0000256" key="7">
    <source>
        <dbReference type="ARBA" id="ARBA00022723"/>
    </source>
</evidence>
<evidence type="ECO:0000256" key="12">
    <source>
        <dbReference type="ARBA" id="ARBA00031533"/>
    </source>
</evidence>
<evidence type="ECO:0000259" key="15">
    <source>
        <dbReference type="Pfam" id="PF01433"/>
    </source>
</evidence>
<dbReference type="SUPFAM" id="SSF55486">
    <property type="entry name" value="Metalloproteases ('zincins'), catalytic domain"/>
    <property type="match status" value="1"/>
</dbReference>
<keyword evidence="18" id="KW-1185">Reference proteome</keyword>
<dbReference type="Pfam" id="PF17900">
    <property type="entry name" value="Peptidase_M1_N"/>
    <property type="match status" value="1"/>
</dbReference>
<name>A0A2V4P9M3_9ACTN</name>
<dbReference type="PANTHER" id="PTHR11533">
    <property type="entry name" value="PROTEASE M1 ZINC METALLOPROTEASE"/>
    <property type="match status" value="1"/>
</dbReference>
<reference evidence="17 18" key="1">
    <citation type="submission" date="2018-03" db="EMBL/GenBank/DDBJ databases">
        <title>Bioinformatic expansion and discovery of thiopeptide antibiotics.</title>
        <authorList>
            <person name="Schwalen C.J."/>
            <person name="Hudson G.A."/>
            <person name="Mitchell D.A."/>
        </authorList>
    </citation>
    <scope>NUCLEOTIDE SEQUENCE [LARGE SCALE GENOMIC DNA]</scope>
    <source>
        <strain evidence="17 18">ATCC 21389</strain>
    </source>
</reference>
<keyword evidence="8" id="KW-0378">Hydrolase</keyword>
<evidence type="ECO:0000256" key="2">
    <source>
        <dbReference type="ARBA" id="ARBA00001947"/>
    </source>
</evidence>
<evidence type="ECO:0000256" key="3">
    <source>
        <dbReference type="ARBA" id="ARBA00010136"/>
    </source>
</evidence>
<keyword evidence="10" id="KW-0482">Metalloprotease</keyword>
<keyword evidence="6" id="KW-0645">Protease</keyword>
<dbReference type="EC" id="3.4.11.2" evidence="4"/>
<keyword evidence="14" id="KW-0732">Signal</keyword>
<dbReference type="SUPFAM" id="SSF63737">
    <property type="entry name" value="Leukotriene A4 hydrolase N-terminal domain"/>
    <property type="match status" value="1"/>
</dbReference>
<feature type="chain" id="PRO_5015885243" description="Aminopeptidase N" evidence="14">
    <location>
        <begin position="24"/>
        <end position="495"/>
    </location>
</feature>